<feature type="active site" description="Proton acceptor" evidence="11 12">
    <location>
        <position position="177"/>
    </location>
</feature>
<comment type="function">
    <text evidence="11">Cleaves the N-terminal amino acid of tripeptides.</text>
</comment>
<evidence type="ECO:0000256" key="6">
    <source>
        <dbReference type="ARBA" id="ARBA00022670"/>
    </source>
</evidence>
<dbReference type="InterPro" id="IPR002933">
    <property type="entry name" value="Peptidase_M20"/>
</dbReference>
<feature type="binding site" evidence="11 13">
    <location>
        <position position="80"/>
    </location>
    <ligand>
        <name>Zn(2+)</name>
        <dbReference type="ChEBI" id="CHEBI:29105"/>
        <label>1</label>
    </ligand>
</feature>
<dbReference type="GO" id="GO:0045148">
    <property type="term" value="F:tripeptide aminopeptidase activity"/>
    <property type="evidence" value="ECO:0007669"/>
    <property type="project" value="UniProtKB-UniRule"/>
</dbReference>
<dbReference type="HAMAP" id="MF_00550">
    <property type="entry name" value="Aminopeptidase_M20"/>
    <property type="match status" value="1"/>
</dbReference>
<dbReference type="SUPFAM" id="SSF53187">
    <property type="entry name" value="Zn-dependent exopeptidases"/>
    <property type="match status" value="1"/>
</dbReference>
<evidence type="ECO:0000313" key="15">
    <source>
        <dbReference type="EMBL" id="RST96216.1"/>
    </source>
</evidence>
<evidence type="ECO:0000256" key="7">
    <source>
        <dbReference type="ARBA" id="ARBA00022723"/>
    </source>
</evidence>
<keyword evidence="10 11" id="KW-0482">Metalloprotease</keyword>
<keyword evidence="9 11" id="KW-0862">Zinc</keyword>
<feature type="binding site" evidence="11 13">
    <location>
        <position position="200"/>
    </location>
    <ligand>
        <name>Zn(2+)</name>
        <dbReference type="ChEBI" id="CHEBI:29105"/>
        <label>1</label>
    </ligand>
</feature>
<comment type="subcellular location">
    <subcellularLocation>
        <location evidence="2 11">Cytoplasm</location>
    </subcellularLocation>
</comment>
<evidence type="ECO:0000259" key="14">
    <source>
        <dbReference type="Pfam" id="PF07687"/>
    </source>
</evidence>
<dbReference type="PROSITE" id="PS00758">
    <property type="entry name" value="ARGE_DAPE_CPG2_1"/>
    <property type="match status" value="1"/>
</dbReference>
<dbReference type="InterPro" id="IPR001261">
    <property type="entry name" value="ArgE/DapE_CS"/>
</dbReference>
<dbReference type="PANTHER" id="PTHR42994:SF1">
    <property type="entry name" value="PEPTIDASE T"/>
    <property type="match status" value="1"/>
</dbReference>
<protein>
    <recommendedName>
        <fullName evidence="11">Peptidase T</fullName>
        <ecNumber evidence="11">3.4.11.4</ecNumber>
    </recommendedName>
    <alternativeName>
        <fullName evidence="11">Aminotripeptidase</fullName>
        <shortName evidence="11">Tripeptidase</shortName>
    </alternativeName>
    <alternativeName>
        <fullName evidence="11">Tripeptide aminopeptidase</fullName>
    </alternativeName>
</protein>
<evidence type="ECO:0000256" key="12">
    <source>
        <dbReference type="PIRSR" id="PIRSR037215-1"/>
    </source>
</evidence>
<evidence type="ECO:0000256" key="1">
    <source>
        <dbReference type="ARBA" id="ARBA00000870"/>
    </source>
</evidence>
<dbReference type="Pfam" id="PF07687">
    <property type="entry name" value="M20_dimer"/>
    <property type="match status" value="1"/>
</dbReference>
<evidence type="ECO:0000256" key="11">
    <source>
        <dbReference type="HAMAP-Rule" id="MF_00550"/>
    </source>
</evidence>
<dbReference type="GO" id="GO:0005829">
    <property type="term" value="C:cytosol"/>
    <property type="evidence" value="ECO:0007669"/>
    <property type="project" value="TreeGrafter"/>
</dbReference>
<dbReference type="Gene3D" id="3.40.630.10">
    <property type="entry name" value="Zn peptidases"/>
    <property type="match status" value="1"/>
</dbReference>
<keyword evidence="4 11" id="KW-0031">Aminopeptidase</keyword>
<dbReference type="GO" id="GO:0008270">
    <property type="term" value="F:zinc ion binding"/>
    <property type="evidence" value="ECO:0007669"/>
    <property type="project" value="UniProtKB-UniRule"/>
</dbReference>
<dbReference type="InterPro" id="IPR010161">
    <property type="entry name" value="Peptidase_M20B"/>
</dbReference>
<dbReference type="PANTHER" id="PTHR42994">
    <property type="entry name" value="PEPTIDASE T"/>
    <property type="match status" value="1"/>
</dbReference>
<dbReference type="Proteomes" id="UP000288490">
    <property type="component" value="Unassembled WGS sequence"/>
</dbReference>
<feature type="binding site" evidence="11 13">
    <location>
        <position position="143"/>
    </location>
    <ligand>
        <name>Zn(2+)</name>
        <dbReference type="ChEBI" id="CHEBI:29105"/>
        <label>2</label>
    </ligand>
</feature>
<feature type="binding site" evidence="11 13">
    <location>
        <position position="143"/>
    </location>
    <ligand>
        <name>Zn(2+)</name>
        <dbReference type="ChEBI" id="CHEBI:29105"/>
        <label>1</label>
    </ligand>
</feature>
<evidence type="ECO:0000256" key="10">
    <source>
        <dbReference type="ARBA" id="ARBA00023049"/>
    </source>
</evidence>
<accession>A0A429ZR94</accession>
<dbReference type="Pfam" id="PF01546">
    <property type="entry name" value="Peptidase_M20"/>
    <property type="match status" value="1"/>
</dbReference>
<evidence type="ECO:0000256" key="8">
    <source>
        <dbReference type="ARBA" id="ARBA00022801"/>
    </source>
</evidence>
<evidence type="ECO:0000313" key="16">
    <source>
        <dbReference type="Proteomes" id="UP000288490"/>
    </source>
</evidence>
<evidence type="ECO:0000256" key="5">
    <source>
        <dbReference type="ARBA" id="ARBA00022490"/>
    </source>
</evidence>
<comment type="cofactor">
    <cofactor evidence="11 13">
        <name>Zn(2+)</name>
        <dbReference type="ChEBI" id="CHEBI:29105"/>
    </cofactor>
    <text evidence="11 13">Binds 2 Zn(2+) ions per subunit.</text>
</comment>
<keyword evidence="6 11" id="KW-0645">Protease</keyword>
<reference evidence="15 16" key="1">
    <citation type="submission" date="2017-05" db="EMBL/GenBank/DDBJ databases">
        <title>Vagococcus spp. assemblies.</title>
        <authorList>
            <person name="Gulvik C.A."/>
        </authorList>
    </citation>
    <scope>NUCLEOTIDE SEQUENCE [LARGE SCALE GENOMIC DNA]</scope>
    <source>
        <strain evidence="15 16">SS1994</strain>
    </source>
</reference>
<dbReference type="OrthoDB" id="9804934at2"/>
<dbReference type="EC" id="3.4.11.4" evidence="11"/>
<gene>
    <name evidence="11" type="primary">pepT</name>
    <name evidence="15" type="ORF">CBF36_00345</name>
</gene>
<keyword evidence="16" id="KW-1185">Reference proteome</keyword>
<proteinExistence type="inferred from homology"/>
<dbReference type="InterPro" id="IPR036264">
    <property type="entry name" value="Bact_exopeptidase_dim_dom"/>
</dbReference>
<evidence type="ECO:0000256" key="2">
    <source>
        <dbReference type="ARBA" id="ARBA00004496"/>
    </source>
</evidence>
<evidence type="ECO:0000256" key="3">
    <source>
        <dbReference type="ARBA" id="ARBA00009692"/>
    </source>
</evidence>
<dbReference type="PROSITE" id="PS00759">
    <property type="entry name" value="ARGE_DAPE_CPG2_2"/>
    <property type="match status" value="1"/>
</dbReference>
<feature type="active site" evidence="11 12">
    <location>
        <position position="82"/>
    </location>
</feature>
<dbReference type="AlphaFoldDB" id="A0A429ZR94"/>
<dbReference type="GO" id="GO:0006508">
    <property type="term" value="P:proteolysis"/>
    <property type="evidence" value="ECO:0007669"/>
    <property type="project" value="UniProtKB-UniRule"/>
</dbReference>
<dbReference type="InterPro" id="IPR011650">
    <property type="entry name" value="Peptidase_M20_dimer"/>
</dbReference>
<dbReference type="GO" id="GO:0043171">
    <property type="term" value="P:peptide catabolic process"/>
    <property type="evidence" value="ECO:0007669"/>
    <property type="project" value="UniProtKB-UniRule"/>
</dbReference>
<dbReference type="CDD" id="cd03892">
    <property type="entry name" value="M20_peptT"/>
    <property type="match status" value="1"/>
</dbReference>
<dbReference type="PIRSF" id="PIRSF037215">
    <property type="entry name" value="Peptidase_M20B"/>
    <property type="match status" value="1"/>
</dbReference>
<keyword evidence="7 11" id="KW-0479">Metal-binding</keyword>
<feature type="binding site" evidence="11 13">
    <location>
        <position position="178"/>
    </location>
    <ligand>
        <name>Zn(2+)</name>
        <dbReference type="ChEBI" id="CHEBI:29105"/>
        <label>2</label>
    </ligand>
</feature>
<comment type="caution">
    <text evidence="15">The sequence shown here is derived from an EMBL/GenBank/DDBJ whole genome shotgun (WGS) entry which is preliminary data.</text>
</comment>
<organism evidence="15 16">
    <name type="scientific">Vagococcus bubulae</name>
    <dbReference type="NCBI Taxonomy" id="1977868"/>
    <lineage>
        <taxon>Bacteria</taxon>
        <taxon>Bacillati</taxon>
        <taxon>Bacillota</taxon>
        <taxon>Bacilli</taxon>
        <taxon>Lactobacillales</taxon>
        <taxon>Enterococcaceae</taxon>
        <taxon>Vagococcus</taxon>
    </lineage>
</organism>
<dbReference type="GO" id="GO:0008237">
    <property type="term" value="F:metallopeptidase activity"/>
    <property type="evidence" value="ECO:0007669"/>
    <property type="project" value="UniProtKB-KW"/>
</dbReference>
<feature type="binding site" evidence="11 13">
    <location>
        <position position="382"/>
    </location>
    <ligand>
        <name>Zn(2+)</name>
        <dbReference type="ChEBI" id="CHEBI:29105"/>
        <label>2</label>
    </ligand>
</feature>
<dbReference type="SUPFAM" id="SSF55031">
    <property type="entry name" value="Bacterial exopeptidase dimerisation domain"/>
    <property type="match status" value="1"/>
</dbReference>
<evidence type="ECO:0000256" key="4">
    <source>
        <dbReference type="ARBA" id="ARBA00022438"/>
    </source>
</evidence>
<comment type="catalytic activity">
    <reaction evidence="1 11">
        <text>Release of the N-terminal residue from a tripeptide.</text>
        <dbReference type="EC" id="3.4.11.4"/>
    </reaction>
</comment>
<dbReference type="NCBIfam" id="TIGR01882">
    <property type="entry name" value="peptidase-T"/>
    <property type="match status" value="1"/>
</dbReference>
<evidence type="ECO:0000256" key="13">
    <source>
        <dbReference type="PIRSR" id="PIRSR037215-2"/>
    </source>
</evidence>
<dbReference type="NCBIfam" id="NF009920">
    <property type="entry name" value="PRK13381.1"/>
    <property type="match status" value="1"/>
</dbReference>
<comment type="similarity">
    <text evidence="3 11">Belongs to the peptidase M20B family.</text>
</comment>
<keyword evidence="5 11" id="KW-0963">Cytoplasm</keyword>
<dbReference type="FunFam" id="3.30.70.360:FF:000002">
    <property type="entry name" value="Peptidase T"/>
    <property type="match status" value="1"/>
</dbReference>
<dbReference type="RefSeq" id="WP_125955605.1">
    <property type="nucleotide sequence ID" value="NZ_JAQEJV010000001.1"/>
</dbReference>
<evidence type="ECO:0000256" key="9">
    <source>
        <dbReference type="ARBA" id="ARBA00022833"/>
    </source>
</evidence>
<dbReference type="Gene3D" id="3.30.70.360">
    <property type="match status" value="1"/>
</dbReference>
<name>A0A429ZR94_9ENTE</name>
<feature type="domain" description="Peptidase M20 dimerisation" evidence="14">
    <location>
        <begin position="210"/>
        <end position="305"/>
    </location>
</feature>
<keyword evidence="8 11" id="KW-0378">Hydrolase</keyword>
<sequence>MYTNLVPRFIKYVKTETRSDATSKTTPSTPTQIAFAKELKKELEDIGMSDVFHNEENGFVIATLPSNTDKDVRSIGFIAHMDTADFNAVGVNPQFVENYDGQSDIPLDKEGKFKLTVKDFPNLANYKGQTLITTDGSTLLGADDKSGIAEIMTAMEYLVNHPEIKHGKIMVAFGPDEEIGVGADKFNVEEFPVDFAYTMDGGPVGELQFETFSAAQAEISIEGKNVHPGTAKDTMINALQVAIDLHNKLPQDEVPEKTDGYEGFFHLLQLDGVPDEATMTYIIRDHNREKFEARKALIESIVKEFNDGFGQERVSLNLFDQYYNMREVIEKDMSIIDLVDEAMRNLDIEPNKAPVRGGTDGSKISYMGLPTPNIFAGGENMHGRFEYVAVESMEKATSLIVEIVKLNEAKA</sequence>
<dbReference type="NCBIfam" id="NF003976">
    <property type="entry name" value="PRK05469.1"/>
    <property type="match status" value="1"/>
</dbReference>
<dbReference type="EMBL" id="NGJT01000001">
    <property type="protein sequence ID" value="RST96216.1"/>
    <property type="molecule type" value="Genomic_DNA"/>
</dbReference>